<feature type="transmembrane region" description="Helical" evidence="5">
    <location>
        <begin position="125"/>
        <end position="144"/>
    </location>
</feature>
<dbReference type="AlphaFoldDB" id="A0A8X7C9Z6"/>
<keyword evidence="7" id="KW-1185">Reference proteome</keyword>
<feature type="transmembrane region" description="Helical" evidence="5">
    <location>
        <begin position="156"/>
        <end position="174"/>
    </location>
</feature>
<dbReference type="InterPro" id="IPR036259">
    <property type="entry name" value="MFS_trans_sf"/>
</dbReference>
<dbReference type="PANTHER" id="PTHR23507">
    <property type="entry name" value="ZGC:174356"/>
    <property type="match status" value="1"/>
</dbReference>
<dbReference type="Pfam" id="PF07690">
    <property type="entry name" value="MFS_1"/>
    <property type="match status" value="1"/>
</dbReference>
<feature type="transmembrane region" description="Helical" evidence="5">
    <location>
        <begin position="20"/>
        <end position="45"/>
    </location>
</feature>
<accession>A0A8X7C9Z6</accession>
<dbReference type="OrthoDB" id="6415315at2759"/>
<evidence type="ECO:0000256" key="1">
    <source>
        <dbReference type="ARBA" id="ARBA00004141"/>
    </source>
</evidence>
<evidence type="ECO:0000256" key="3">
    <source>
        <dbReference type="ARBA" id="ARBA00022989"/>
    </source>
</evidence>
<evidence type="ECO:0000256" key="5">
    <source>
        <dbReference type="SAM" id="Phobius"/>
    </source>
</evidence>
<evidence type="ECO:0000256" key="4">
    <source>
        <dbReference type="ARBA" id="ARBA00023136"/>
    </source>
</evidence>
<dbReference type="Gene3D" id="1.20.1250.20">
    <property type="entry name" value="MFS general substrate transporter like domains"/>
    <property type="match status" value="1"/>
</dbReference>
<feature type="transmembrane region" description="Helical" evidence="5">
    <location>
        <begin position="180"/>
        <end position="202"/>
    </location>
</feature>
<evidence type="ECO:0000313" key="6">
    <source>
        <dbReference type="EMBL" id="GFY58802.1"/>
    </source>
</evidence>
<keyword evidence="2 5" id="KW-0812">Transmembrane</keyword>
<proteinExistence type="predicted"/>
<dbReference type="Proteomes" id="UP000886998">
    <property type="component" value="Unassembled WGS sequence"/>
</dbReference>
<reference evidence="6" key="1">
    <citation type="submission" date="2020-08" db="EMBL/GenBank/DDBJ databases">
        <title>Multicomponent nature underlies the extraordinary mechanical properties of spider dragline silk.</title>
        <authorList>
            <person name="Kono N."/>
            <person name="Nakamura H."/>
            <person name="Mori M."/>
            <person name="Yoshida Y."/>
            <person name="Ohtoshi R."/>
            <person name="Malay A.D."/>
            <person name="Moran D.A.P."/>
            <person name="Tomita M."/>
            <person name="Numata K."/>
            <person name="Arakawa K."/>
        </authorList>
    </citation>
    <scope>NUCLEOTIDE SEQUENCE</scope>
</reference>
<dbReference type="InterPro" id="IPR011701">
    <property type="entry name" value="MFS"/>
</dbReference>
<feature type="transmembrane region" description="Helical" evidence="5">
    <location>
        <begin position="89"/>
        <end position="113"/>
    </location>
</feature>
<gene>
    <name evidence="6" type="primary">slc46a1_1</name>
    <name evidence="6" type="ORF">TNIN_347741</name>
</gene>
<comment type="caution">
    <text evidence="6">The sequence shown here is derived from an EMBL/GenBank/DDBJ whole genome shotgun (WGS) entry which is preliminary data.</text>
</comment>
<name>A0A8X7C9Z6_9ARAC</name>
<dbReference type="PANTHER" id="PTHR23507:SF1">
    <property type="entry name" value="FI18259P1-RELATED"/>
    <property type="match status" value="1"/>
</dbReference>
<keyword evidence="3 5" id="KW-1133">Transmembrane helix</keyword>
<evidence type="ECO:0000256" key="2">
    <source>
        <dbReference type="ARBA" id="ARBA00022692"/>
    </source>
</evidence>
<protein>
    <submittedName>
        <fullName evidence="6">Proton-coupled folate transporter</fullName>
    </submittedName>
</protein>
<feature type="transmembrane region" description="Helical" evidence="5">
    <location>
        <begin position="249"/>
        <end position="272"/>
    </location>
</feature>
<organism evidence="6 7">
    <name type="scientific">Trichonephila inaurata madagascariensis</name>
    <dbReference type="NCBI Taxonomy" id="2747483"/>
    <lineage>
        <taxon>Eukaryota</taxon>
        <taxon>Metazoa</taxon>
        <taxon>Ecdysozoa</taxon>
        <taxon>Arthropoda</taxon>
        <taxon>Chelicerata</taxon>
        <taxon>Arachnida</taxon>
        <taxon>Araneae</taxon>
        <taxon>Araneomorphae</taxon>
        <taxon>Entelegynae</taxon>
        <taxon>Araneoidea</taxon>
        <taxon>Nephilidae</taxon>
        <taxon>Trichonephila</taxon>
        <taxon>Trichonephila inaurata</taxon>
    </lineage>
</organism>
<dbReference type="EMBL" id="BMAV01012245">
    <property type="protein sequence ID" value="GFY58802.1"/>
    <property type="molecule type" value="Genomic_DNA"/>
</dbReference>
<evidence type="ECO:0000313" key="7">
    <source>
        <dbReference type="Proteomes" id="UP000886998"/>
    </source>
</evidence>
<sequence>MATGLSQPLGAAAGGWIYNFWGYPSVFLVSSFGLVASFIWVAFMLPETRGENNKDPLKIKVRRLFTCKTFRESFIATAKKRPNQGRKQIVLLIISMCFLVIATNSTSDINYLYAHHQFNWGTTKYSTITAVYSIITIFVLILVVPVMKYFRTGDPTLGLVGTTSTLLKFLGIGLSWKAAIFHIANLMGPLAPCATLAIRSRISKLVSTDDLGKVFSFVATAEALLPVLTTIIVSQIFNAFLGIYPGMPYIVLAICLIIPFSIFIWMTCLPAVNSAEGNQNDERDRDNYSSIT</sequence>
<feature type="transmembrane region" description="Helical" evidence="5">
    <location>
        <begin position="214"/>
        <end position="237"/>
    </location>
</feature>
<keyword evidence="4 5" id="KW-0472">Membrane</keyword>
<dbReference type="SUPFAM" id="SSF103473">
    <property type="entry name" value="MFS general substrate transporter"/>
    <property type="match status" value="1"/>
</dbReference>
<dbReference type="GO" id="GO:0016020">
    <property type="term" value="C:membrane"/>
    <property type="evidence" value="ECO:0007669"/>
    <property type="project" value="UniProtKB-SubCell"/>
</dbReference>
<comment type="subcellular location">
    <subcellularLocation>
        <location evidence="1">Membrane</location>
        <topology evidence="1">Multi-pass membrane protein</topology>
    </subcellularLocation>
</comment>
<dbReference type="GO" id="GO:0022857">
    <property type="term" value="F:transmembrane transporter activity"/>
    <property type="evidence" value="ECO:0007669"/>
    <property type="project" value="InterPro"/>
</dbReference>